<dbReference type="InterPro" id="IPR051906">
    <property type="entry name" value="TolC-like"/>
</dbReference>
<gene>
    <name evidence="10" type="ORF">SAMN05421788_11262</name>
</gene>
<feature type="signal peptide" evidence="9">
    <location>
        <begin position="1"/>
        <end position="19"/>
    </location>
</feature>
<evidence type="ECO:0000313" key="11">
    <source>
        <dbReference type="Proteomes" id="UP000186917"/>
    </source>
</evidence>
<evidence type="ECO:0000256" key="2">
    <source>
        <dbReference type="ARBA" id="ARBA00007613"/>
    </source>
</evidence>
<comment type="similarity">
    <text evidence="2">Belongs to the outer membrane factor (OMF) (TC 1.B.17) family.</text>
</comment>
<evidence type="ECO:0000256" key="6">
    <source>
        <dbReference type="ARBA" id="ARBA00023136"/>
    </source>
</evidence>
<evidence type="ECO:0000313" key="10">
    <source>
        <dbReference type="EMBL" id="SIT33187.1"/>
    </source>
</evidence>
<feature type="chain" id="PRO_5013360656" evidence="9">
    <location>
        <begin position="20"/>
        <end position="429"/>
    </location>
</feature>
<keyword evidence="8" id="KW-0175">Coiled coil</keyword>
<dbReference type="Gene3D" id="1.20.1600.10">
    <property type="entry name" value="Outer membrane efflux proteins (OEP)"/>
    <property type="match status" value="1"/>
</dbReference>
<dbReference type="AlphaFoldDB" id="A0A1N7RES4"/>
<dbReference type="GO" id="GO:1990281">
    <property type="term" value="C:efflux pump complex"/>
    <property type="evidence" value="ECO:0007669"/>
    <property type="project" value="TreeGrafter"/>
</dbReference>
<keyword evidence="6" id="KW-0472">Membrane</keyword>
<dbReference type="OrthoDB" id="1674528at2"/>
<keyword evidence="11" id="KW-1185">Reference proteome</keyword>
<dbReference type="Pfam" id="PF02321">
    <property type="entry name" value="OEP"/>
    <property type="match status" value="2"/>
</dbReference>
<evidence type="ECO:0000256" key="3">
    <source>
        <dbReference type="ARBA" id="ARBA00022448"/>
    </source>
</evidence>
<keyword evidence="7" id="KW-0998">Cell outer membrane</keyword>
<dbReference type="InterPro" id="IPR003423">
    <property type="entry name" value="OMP_efflux"/>
</dbReference>
<evidence type="ECO:0000256" key="5">
    <source>
        <dbReference type="ARBA" id="ARBA00022692"/>
    </source>
</evidence>
<accession>A0A1N7RES4</accession>
<dbReference type="PANTHER" id="PTHR30026">
    <property type="entry name" value="OUTER MEMBRANE PROTEIN TOLC"/>
    <property type="match status" value="1"/>
</dbReference>
<proteinExistence type="inferred from homology"/>
<comment type="subcellular location">
    <subcellularLocation>
        <location evidence="1">Cell outer membrane</location>
    </subcellularLocation>
</comment>
<protein>
    <submittedName>
        <fullName evidence="10">Outer membrane protein TolC</fullName>
    </submittedName>
</protein>
<dbReference type="RefSeq" id="WP_076382141.1">
    <property type="nucleotide sequence ID" value="NZ_AP017422.1"/>
</dbReference>
<dbReference type="EMBL" id="FTOR01000012">
    <property type="protein sequence ID" value="SIT33187.1"/>
    <property type="molecule type" value="Genomic_DNA"/>
</dbReference>
<feature type="coiled-coil region" evidence="8">
    <location>
        <begin position="189"/>
        <end position="216"/>
    </location>
</feature>
<reference evidence="11" key="1">
    <citation type="submission" date="2017-01" db="EMBL/GenBank/DDBJ databases">
        <authorList>
            <person name="Varghese N."/>
            <person name="Submissions S."/>
        </authorList>
    </citation>
    <scope>NUCLEOTIDE SEQUENCE [LARGE SCALE GENOMIC DNA]</scope>
    <source>
        <strain evidence="11">DSM 21054</strain>
    </source>
</reference>
<dbReference type="GO" id="GO:0015562">
    <property type="term" value="F:efflux transmembrane transporter activity"/>
    <property type="evidence" value="ECO:0007669"/>
    <property type="project" value="InterPro"/>
</dbReference>
<keyword evidence="3" id="KW-0813">Transport</keyword>
<dbReference type="GO" id="GO:0009279">
    <property type="term" value="C:cell outer membrane"/>
    <property type="evidence" value="ECO:0007669"/>
    <property type="project" value="UniProtKB-SubCell"/>
</dbReference>
<evidence type="ECO:0000256" key="8">
    <source>
        <dbReference type="SAM" id="Coils"/>
    </source>
</evidence>
<organism evidence="10 11">
    <name type="scientific">Filimonas lacunae</name>
    <dbReference type="NCBI Taxonomy" id="477680"/>
    <lineage>
        <taxon>Bacteria</taxon>
        <taxon>Pseudomonadati</taxon>
        <taxon>Bacteroidota</taxon>
        <taxon>Chitinophagia</taxon>
        <taxon>Chitinophagales</taxon>
        <taxon>Chitinophagaceae</taxon>
        <taxon>Filimonas</taxon>
    </lineage>
</organism>
<keyword evidence="4" id="KW-1134">Transmembrane beta strand</keyword>
<dbReference type="GO" id="GO:0015288">
    <property type="term" value="F:porin activity"/>
    <property type="evidence" value="ECO:0007669"/>
    <property type="project" value="TreeGrafter"/>
</dbReference>
<evidence type="ECO:0000256" key="9">
    <source>
        <dbReference type="SAM" id="SignalP"/>
    </source>
</evidence>
<dbReference type="PANTHER" id="PTHR30026:SF20">
    <property type="entry name" value="OUTER MEMBRANE PROTEIN TOLC"/>
    <property type="match status" value="1"/>
</dbReference>
<evidence type="ECO:0000256" key="4">
    <source>
        <dbReference type="ARBA" id="ARBA00022452"/>
    </source>
</evidence>
<evidence type="ECO:0000256" key="1">
    <source>
        <dbReference type="ARBA" id="ARBA00004442"/>
    </source>
</evidence>
<keyword evidence="5" id="KW-0812">Transmembrane</keyword>
<keyword evidence="9" id="KW-0732">Signal</keyword>
<evidence type="ECO:0000256" key="7">
    <source>
        <dbReference type="ARBA" id="ARBA00023237"/>
    </source>
</evidence>
<name>A0A1N7RES4_9BACT</name>
<dbReference type="STRING" id="477680.SAMN05421788_11262"/>
<dbReference type="Proteomes" id="UP000186917">
    <property type="component" value="Unassembled WGS sequence"/>
</dbReference>
<sequence length="429" mass="48321">MKKLFIITSAVLLAHGAYAQVQSNTELQSLINQSFGYFPRLKEAENAVSTAQQRVQIAQIRMPEISGNANYNYIRPKITLPLQVDGKTQEFQFAPVNSGGASINVDYELFDFGRIKNNVEKAKTDLQYAKDNVDYAKTQLAYQVAAIYYNIVYFQKALVIEDSVVAYLTENKRVIESKLKNGDAIKIDLLNIQASLDQEQNRKIDLQNQLQKQLNLLSYTTGTQQSAGKTFDFDVTLKDANAALSEAQANNLEFVLAKDRIKQSQSDRDIAKLADKPSVNLSGATGYKNGYVPAVEKLRFNYIAGVSLHVPIYNGNKMKQQVKLAESNIHQNELAMATMNNTYLKDIQQALTDINSNMSSIKNTYTQIEQTRAAQQIASSRFMNGTGTNLDITNASSNYQRALYTQLQYEYQLCQAKIELSRLMGYKYW</sequence>
<dbReference type="SUPFAM" id="SSF56954">
    <property type="entry name" value="Outer membrane efflux proteins (OEP)"/>
    <property type="match status" value="1"/>
</dbReference>